<gene>
    <name evidence="1" type="ORF">Gaeavirus28_2</name>
</gene>
<name>A0A3G5A390_9VIRU</name>
<dbReference type="EMBL" id="MK072226">
    <property type="protein sequence ID" value="AYV80303.1"/>
    <property type="molecule type" value="Genomic_DNA"/>
</dbReference>
<reference evidence="1" key="1">
    <citation type="submission" date="2018-10" db="EMBL/GenBank/DDBJ databases">
        <title>Hidden diversity of soil giant viruses.</title>
        <authorList>
            <person name="Schulz F."/>
            <person name="Alteio L."/>
            <person name="Goudeau D."/>
            <person name="Ryan E.M."/>
            <person name="Malmstrom R.R."/>
            <person name="Blanchard J."/>
            <person name="Woyke T."/>
        </authorList>
    </citation>
    <scope>NUCLEOTIDE SEQUENCE</scope>
    <source>
        <strain evidence="1">GAV1</strain>
    </source>
</reference>
<proteinExistence type="predicted"/>
<organism evidence="1">
    <name type="scientific">Gaeavirus sp</name>
    <dbReference type="NCBI Taxonomy" id="2487767"/>
    <lineage>
        <taxon>Viruses</taxon>
        <taxon>Varidnaviria</taxon>
        <taxon>Bamfordvirae</taxon>
        <taxon>Nucleocytoviricota</taxon>
        <taxon>Megaviricetes</taxon>
        <taxon>Imitervirales</taxon>
        <taxon>Mimiviridae</taxon>
        <taxon>Klosneuvirinae</taxon>
    </lineage>
</organism>
<sequence>MESYEQAVDLALMVVSLDKSIYQTMLRPGLKNYLNEMYPKIKELKNKPELDKFVLASKILLNDLQAIPVENCNSGTGCPYNRMQTTQDADIDFKTPVFKEALIDEDNIVNSSVSRYLDGYNKNTFNPQISRLQQPLDTLGFYHSYLGEPLNDYSKPTGYGPTSIHRGPGDPGNPEAFGNIENQKKHDKRNMLYTEYSSVYVNNNGSGYLEDKLYEKIDNEEPITKKTFRKILNNHLE</sequence>
<accession>A0A3G5A390</accession>
<evidence type="ECO:0000313" key="1">
    <source>
        <dbReference type="EMBL" id="AYV80303.1"/>
    </source>
</evidence>
<protein>
    <submittedName>
        <fullName evidence="1">Uncharacterized protein</fullName>
    </submittedName>
</protein>